<proteinExistence type="inferred from homology"/>
<dbReference type="GO" id="GO:0006465">
    <property type="term" value="P:signal peptide processing"/>
    <property type="evidence" value="ECO:0007669"/>
    <property type="project" value="InterPro"/>
</dbReference>
<dbReference type="Pfam" id="PF06645">
    <property type="entry name" value="SPC12"/>
    <property type="match status" value="1"/>
</dbReference>
<keyword evidence="11" id="KW-1185">Reference proteome</keyword>
<comment type="caution">
    <text evidence="10">The sequence shown here is derived from an EMBL/GenBank/DDBJ whole genome shotgun (WGS) entry which is preliminary data.</text>
</comment>
<evidence type="ECO:0000256" key="6">
    <source>
        <dbReference type="ARBA" id="ARBA00022989"/>
    </source>
</evidence>
<comment type="similarity">
    <text evidence="2">Belongs to the SPCS1 family.</text>
</comment>
<dbReference type="OrthoDB" id="263893at2759"/>
<dbReference type="AlphaFoldDB" id="A0A9W9WC28"/>
<dbReference type="PANTHER" id="PTHR13202">
    <property type="entry name" value="MICROSOMAL SIGNAL PEPTIDASE 12 KDA SUBUNIT"/>
    <property type="match status" value="1"/>
</dbReference>
<evidence type="ECO:0000256" key="7">
    <source>
        <dbReference type="ARBA" id="ARBA00023136"/>
    </source>
</evidence>
<protein>
    <recommendedName>
        <fullName evidence="3">Signal peptidase complex subunit 1</fullName>
    </recommendedName>
</protein>
<comment type="subcellular location">
    <subcellularLocation>
        <location evidence="1">Endoplasmic reticulum membrane</location>
        <topology evidence="1">Multi-pass membrane protein</topology>
    </subcellularLocation>
</comment>
<keyword evidence="5" id="KW-0256">Endoplasmic reticulum</keyword>
<evidence type="ECO:0000256" key="8">
    <source>
        <dbReference type="ARBA" id="ARBA00045204"/>
    </source>
</evidence>
<organism evidence="10 11">
    <name type="scientific">Penicillium cosmopolitanum</name>
    <dbReference type="NCBI Taxonomy" id="1131564"/>
    <lineage>
        <taxon>Eukaryota</taxon>
        <taxon>Fungi</taxon>
        <taxon>Dikarya</taxon>
        <taxon>Ascomycota</taxon>
        <taxon>Pezizomycotina</taxon>
        <taxon>Eurotiomycetes</taxon>
        <taxon>Eurotiomycetidae</taxon>
        <taxon>Eurotiales</taxon>
        <taxon>Aspergillaceae</taxon>
        <taxon>Penicillium</taxon>
    </lineage>
</organism>
<feature type="transmembrane region" description="Helical" evidence="9">
    <location>
        <begin position="53"/>
        <end position="74"/>
    </location>
</feature>
<dbReference type="RefSeq" id="XP_056494438.1">
    <property type="nucleotide sequence ID" value="XM_056625856.1"/>
</dbReference>
<evidence type="ECO:0000256" key="2">
    <source>
        <dbReference type="ARBA" id="ARBA00005245"/>
    </source>
</evidence>
<dbReference type="Proteomes" id="UP001147747">
    <property type="component" value="Unassembled WGS sequence"/>
</dbReference>
<evidence type="ECO:0000256" key="1">
    <source>
        <dbReference type="ARBA" id="ARBA00004477"/>
    </source>
</evidence>
<keyword evidence="4 9" id="KW-0812">Transmembrane</keyword>
<dbReference type="InterPro" id="IPR009542">
    <property type="entry name" value="Spc1/SPCS1"/>
</dbReference>
<dbReference type="GO" id="GO:0045047">
    <property type="term" value="P:protein targeting to ER"/>
    <property type="evidence" value="ECO:0007669"/>
    <property type="project" value="TreeGrafter"/>
</dbReference>
<reference evidence="10" key="2">
    <citation type="journal article" date="2023" name="IMA Fungus">
        <title>Comparative genomic study of the Penicillium genus elucidates a diverse pangenome and 15 lateral gene transfer events.</title>
        <authorList>
            <person name="Petersen C."/>
            <person name="Sorensen T."/>
            <person name="Nielsen M.R."/>
            <person name="Sondergaard T.E."/>
            <person name="Sorensen J.L."/>
            <person name="Fitzpatrick D.A."/>
            <person name="Frisvad J.C."/>
            <person name="Nielsen K.L."/>
        </authorList>
    </citation>
    <scope>NUCLEOTIDE SEQUENCE</scope>
    <source>
        <strain evidence="10">IBT 29677</strain>
    </source>
</reference>
<dbReference type="PANTHER" id="PTHR13202:SF0">
    <property type="entry name" value="SIGNAL PEPTIDASE COMPLEX SUBUNIT 1"/>
    <property type="match status" value="1"/>
</dbReference>
<gene>
    <name evidence="10" type="ORF">N7509_001219</name>
</gene>
<reference evidence="10" key="1">
    <citation type="submission" date="2022-12" db="EMBL/GenBank/DDBJ databases">
        <authorList>
            <person name="Petersen C."/>
        </authorList>
    </citation>
    <scope>NUCLEOTIDE SEQUENCE</scope>
    <source>
        <strain evidence="10">IBT 29677</strain>
    </source>
</reference>
<evidence type="ECO:0000313" key="11">
    <source>
        <dbReference type="Proteomes" id="UP001147747"/>
    </source>
</evidence>
<evidence type="ECO:0000256" key="3">
    <source>
        <dbReference type="ARBA" id="ARBA00017059"/>
    </source>
</evidence>
<dbReference type="GeneID" id="81364836"/>
<dbReference type="EMBL" id="JAPZBU010000003">
    <property type="protein sequence ID" value="KAJ5414592.1"/>
    <property type="molecule type" value="Genomic_DNA"/>
</dbReference>
<evidence type="ECO:0000313" key="10">
    <source>
        <dbReference type="EMBL" id="KAJ5414592.1"/>
    </source>
</evidence>
<sequence length="106" mass="11493">MDEILAPLQDAFEGQIDFHGQRLAEILSTALLVIFGAISFIVGYIYKDIHLTLWIGLGGTIFTGFVVIPAWPWFNRNPEKWLASGGSGIGNLKGGPSVLVDGVKVH</sequence>
<keyword evidence="6 9" id="KW-1133">Transmembrane helix</keyword>
<dbReference type="GO" id="GO:0005787">
    <property type="term" value="C:signal peptidase complex"/>
    <property type="evidence" value="ECO:0007669"/>
    <property type="project" value="InterPro"/>
</dbReference>
<evidence type="ECO:0000256" key="9">
    <source>
        <dbReference type="SAM" id="Phobius"/>
    </source>
</evidence>
<feature type="transmembrane region" description="Helical" evidence="9">
    <location>
        <begin position="26"/>
        <end position="46"/>
    </location>
</feature>
<comment type="function">
    <text evidence="8">Component of the signal peptidase complex (SPC) which catalyzes the cleavage of N-terminal signal sequences from nascent proteins as they are translocated into the lumen of the endoplasmic reticulum. Dispensable for SPC enzymatic activity.</text>
</comment>
<name>A0A9W9WC28_9EURO</name>
<evidence type="ECO:0000256" key="4">
    <source>
        <dbReference type="ARBA" id="ARBA00022692"/>
    </source>
</evidence>
<keyword evidence="7 9" id="KW-0472">Membrane</keyword>
<accession>A0A9W9WC28</accession>
<evidence type="ECO:0000256" key="5">
    <source>
        <dbReference type="ARBA" id="ARBA00022824"/>
    </source>
</evidence>